<feature type="short sequence motif" description="DGA/G" evidence="1">
    <location>
        <begin position="212"/>
        <end position="214"/>
    </location>
</feature>
<dbReference type="EMBL" id="CP029149">
    <property type="protein sequence ID" value="QHN65193.1"/>
    <property type="molecule type" value="Genomic_DNA"/>
</dbReference>
<dbReference type="SUPFAM" id="SSF52151">
    <property type="entry name" value="FabD/lysophospholipase-like"/>
    <property type="match status" value="1"/>
</dbReference>
<dbReference type="Pfam" id="PF01734">
    <property type="entry name" value="Patatin"/>
    <property type="match status" value="1"/>
</dbReference>
<sequence>MKNKILLIFILLSFGLYESQVKKSPIAQKPPKIGLALSGGGAKGFAHIGVLKVIDSLGIKIDYISGTSMGAIVGGLYAAGYEAKDIEKIMKETDFYTLLANEKPRQETPFFSKTNDKYLITVPIHKGKINVLPKAISTGQKNLYLLKELLSNVSNINNFSELQIPFLCVATNLESGKMEIFEKGDIVSSIMASSAYPSLMDPVKVGDSLYVDGAMTVNFPAKPLKDKGMDIIIGVNLSQPLADREELNSAVKILNQVIDFNTKRENISQEKYADILINPNLSGYSTTSFDEKEKILNIGYKTAKQFTEVLNQLPKREHRISRAPINPIYSNIYKVDSLAVENNRIFNRDYIQGKMALKTPSLQTYKGINKMIDKLYATNNYNLINYELLLLGNKNVLKLEVDEIESRYFLKFGLHYDEVFKTGLLMNLTIKRLLLRNSVLSADVIVGGTHPRYYFNYFVDNGYIPGLGIYASGMSLELRDSHRNLIGKWKWFRNEAYIQSIWRDKYAIGGGISHDYFESKSGVARYDNERNFINPYVFIKTDTRDDKDFPTKGFSLDARGKLLDLFDKKIENQIFQIKGDLETNFAFSNRFTYRLHLFAGFSFGEPLTPYYQFYPGGIFEQNLANFVSFPGYQFGSFSANNLVIARNDFQFKIKKNYFITGHFNILNTFNEHNAKSVFKFGDVSGGITLGYKSPFGQVKLNFSKAADRSKGVFSVILGHWF</sequence>
<name>A0A6P1QVZ7_9FLAO</name>
<protein>
    <submittedName>
        <fullName evidence="2">Patatin</fullName>
    </submittedName>
</protein>
<dbReference type="GO" id="GO:0016787">
    <property type="term" value="F:hydrolase activity"/>
    <property type="evidence" value="ECO:0007669"/>
    <property type="project" value="UniProtKB-UniRule"/>
</dbReference>
<dbReference type="Pfam" id="PF19143">
    <property type="entry name" value="Omp85_2"/>
    <property type="match status" value="1"/>
</dbReference>
<dbReference type="InterPro" id="IPR002641">
    <property type="entry name" value="PNPLA_dom"/>
</dbReference>
<dbReference type="Proteomes" id="UP000464318">
    <property type="component" value="Chromosome"/>
</dbReference>
<dbReference type="PROSITE" id="PS51635">
    <property type="entry name" value="PNPLA"/>
    <property type="match status" value="1"/>
</dbReference>
<feature type="active site" description="Nucleophile" evidence="1">
    <location>
        <position position="68"/>
    </location>
</feature>
<dbReference type="InterPro" id="IPR043864">
    <property type="entry name" value="Omp85-like_dom"/>
</dbReference>
<evidence type="ECO:0000256" key="1">
    <source>
        <dbReference type="PROSITE-ProRule" id="PRU01161"/>
    </source>
</evidence>
<dbReference type="InterPro" id="IPR016035">
    <property type="entry name" value="Acyl_Trfase/lysoPLipase"/>
</dbReference>
<keyword evidence="3" id="KW-1185">Reference proteome</keyword>
<dbReference type="Gene3D" id="3.40.1090.10">
    <property type="entry name" value="Cytosolic phospholipase A2 catalytic domain"/>
    <property type="match status" value="1"/>
</dbReference>
<keyword evidence="1" id="KW-0442">Lipid degradation</keyword>
<feature type="short sequence motif" description="GXSXG" evidence="1">
    <location>
        <begin position="66"/>
        <end position="70"/>
    </location>
</feature>
<dbReference type="PANTHER" id="PTHR14226:SF29">
    <property type="entry name" value="NEUROPATHY TARGET ESTERASE SWS"/>
    <property type="match status" value="1"/>
</dbReference>
<gene>
    <name evidence="2" type="ORF">DBX24_04425</name>
</gene>
<reference evidence="2 3" key="1">
    <citation type="submission" date="2018-04" db="EMBL/GenBank/DDBJ databases">
        <title>Characteristic and Complete Genome Sequencing of A Novel Member of Infective Endocarditis Causative Bacteria: Bergeyella cardium QL-PH.</title>
        <authorList>
            <person name="Pan H."/>
            <person name="Sun E."/>
            <person name="Zhang Y."/>
        </authorList>
    </citation>
    <scope>NUCLEOTIDE SEQUENCE [LARGE SCALE GENOMIC DNA]</scope>
    <source>
        <strain evidence="2 3">HPQL</strain>
    </source>
</reference>
<keyword evidence="1" id="KW-0443">Lipid metabolism</keyword>
<organism evidence="2 3">
    <name type="scientific">Bergeyella cardium</name>
    <dbReference type="NCBI Taxonomy" id="1585976"/>
    <lineage>
        <taxon>Bacteria</taxon>
        <taxon>Pseudomonadati</taxon>
        <taxon>Bacteroidota</taxon>
        <taxon>Flavobacteriia</taxon>
        <taxon>Flavobacteriales</taxon>
        <taxon>Weeksellaceae</taxon>
        <taxon>Bergeyella</taxon>
    </lineage>
</organism>
<dbReference type="OrthoDB" id="9770965at2"/>
<evidence type="ECO:0000313" key="2">
    <source>
        <dbReference type="EMBL" id="QHN65193.1"/>
    </source>
</evidence>
<feature type="active site" description="Proton acceptor" evidence="1">
    <location>
        <position position="212"/>
    </location>
</feature>
<dbReference type="RefSeq" id="WP_160224083.1">
    <property type="nucleotide sequence ID" value="NZ_CP029149.1"/>
</dbReference>
<dbReference type="GO" id="GO:0016042">
    <property type="term" value="P:lipid catabolic process"/>
    <property type="evidence" value="ECO:0007669"/>
    <property type="project" value="UniProtKB-UniRule"/>
</dbReference>
<dbReference type="AlphaFoldDB" id="A0A6P1QVZ7"/>
<dbReference type="PANTHER" id="PTHR14226">
    <property type="entry name" value="NEUROPATHY TARGET ESTERASE/SWISS CHEESE D.MELANOGASTER"/>
    <property type="match status" value="1"/>
</dbReference>
<proteinExistence type="predicted"/>
<dbReference type="InterPro" id="IPR050301">
    <property type="entry name" value="NTE"/>
</dbReference>
<keyword evidence="1" id="KW-0378">Hydrolase</keyword>
<dbReference type="KEGG" id="bcad:DBX24_04425"/>
<evidence type="ECO:0000313" key="3">
    <source>
        <dbReference type="Proteomes" id="UP000464318"/>
    </source>
</evidence>
<accession>A0A6P1QVZ7</accession>
<dbReference type="CDD" id="cd07205">
    <property type="entry name" value="Pat_PNPLA6_PNPLA7_NTE1_like"/>
    <property type="match status" value="1"/>
</dbReference>
<feature type="short sequence motif" description="GXGXXG" evidence="1">
    <location>
        <begin position="39"/>
        <end position="44"/>
    </location>
</feature>